<dbReference type="RefSeq" id="WP_007418409.1">
    <property type="nucleotide sequence ID" value="NZ_ABOX02000064.1"/>
</dbReference>
<protein>
    <recommendedName>
        <fullName evidence="5">Type II secretory pathway pseudopilin PulG-like protein</fullName>
    </recommendedName>
</protein>
<keyword evidence="2" id="KW-1133">Transmembrane helix</keyword>
<keyword evidence="4" id="KW-1185">Reference proteome</keyword>
<dbReference type="Pfam" id="PF07963">
    <property type="entry name" value="N_methyl"/>
    <property type="match status" value="1"/>
</dbReference>
<accession>B9XRH6</accession>
<sequence length="236" mass="25892">MAAGTKSDLKKSKGHIAFTLTELLVVIAIIAILAALLLPALLKGKQKATQTQCTSNLKQLSLAIHMYVGDNGDQLPGPMWQGLYYTYNNETERMLYYLAPYLSLPAPSPNVCTGQVAICPTGLLQCHEQPGQPPESLIRPVSYLLSAEVTNVITDIVTRPFGYPYSSPFYRLPPGPDEPPKKVAEIKSPSTSMAITDADQQNAFPGGLYFSLIPMNKVHGVVRNQLFFDWHVESVK</sequence>
<keyword evidence="2" id="KW-0812">Transmembrane</keyword>
<evidence type="ECO:0000256" key="1">
    <source>
        <dbReference type="ARBA" id="ARBA00022481"/>
    </source>
</evidence>
<dbReference type="STRING" id="320771.Cflav_PD0597"/>
<dbReference type="OrthoDB" id="199875at2"/>
<evidence type="ECO:0000313" key="3">
    <source>
        <dbReference type="EMBL" id="EEF57547.1"/>
    </source>
</evidence>
<dbReference type="SUPFAM" id="SSF54523">
    <property type="entry name" value="Pili subunits"/>
    <property type="match status" value="1"/>
</dbReference>
<dbReference type="Proteomes" id="UP000003688">
    <property type="component" value="Unassembled WGS sequence"/>
</dbReference>
<dbReference type="InterPro" id="IPR045584">
    <property type="entry name" value="Pilin-like"/>
</dbReference>
<evidence type="ECO:0000256" key="2">
    <source>
        <dbReference type="SAM" id="Phobius"/>
    </source>
</evidence>
<dbReference type="InterPro" id="IPR012902">
    <property type="entry name" value="N_methyl_site"/>
</dbReference>
<evidence type="ECO:0000313" key="4">
    <source>
        <dbReference type="Proteomes" id="UP000003688"/>
    </source>
</evidence>
<reference evidence="3 4" key="1">
    <citation type="journal article" date="2011" name="J. Bacteriol.">
        <title>Genome sequence of 'Pedosphaera parvula' Ellin514, an aerobic Verrucomicrobial isolate from pasture soil.</title>
        <authorList>
            <person name="Kant R."/>
            <person name="van Passel M.W."/>
            <person name="Sangwan P."/>
            <person name="Palva A."/>
            <person name="Lucas S."/>
            <person name="Copeland A."/>
            <person name="Lapidus A."/>
            <person name="Glavina Del Rio T."/>
            <person name="Dalin E."/>
            <person name="Tice H."/>
            <person name="Bruce D."/>
            <person name="Goodwin L."/>
            <person name="Pitluck S."/>
            <person name="Chertkov O."/>
            <person name="Larimer F.W."/>
            <person name="Land M.L."/>
            <person name="Hauser L."/>
            <person name="Brettin T.S."/>
            <person name="Detter J.C."/>
            <person name="Han S."/>
            <person name="de Vos W.M."/>
            <person name="Janssen P.H."/>
            <person name="Smidt H."/>
        </authorList>
    </citation>
    <scope>NUCLEOTIDE SEQUENCE [LARGE SCALE GENOMIC DNA]</scope>
    <source>
        <strain evidence="3 4">Ellin514</strain>
    </source>
</reference>
<comment type="caution">
    <text evidence="3">The sequence shown here is derived from an EMBL/GenBank/DDBJ whole genome shotgun (WGS) entry which is preliminary data.</text>
</comment>
<dbReference type="NCBIfam" id="TIGR02532">
    <property type="entry name" value="IV_pilin_GFxxxE"/>
    <property type="match status" value="1"/>
</dbReference>
<evidence type="ECO:0008006" key="5">
    <source>
        <dbReference type="Google" id="ProtNLM"/>
    </source>
</evidence>
<dbReference type="Gene3D" id="3.30.700.10">
    <property type="entry name" value="Glycoprotein, Type 4 Pilin"/>
    <property type="match status" value="1"/>
</dbReference>
<name>B9XRH6_PEDPL</name>
<dbReference type="GO" id="GO:0015627">
    <property type="term" value="C:type II protein secretion system complex"/>
    <property type="evidence" value="ECO:0007669"/>
    <property type="project" value="InterPro"/>
</dbReference>
<dbReference type="PRINTS" id="PR00813">
    <property type="entry name" value="BCTERIALGSPG"/>
</dbReference>
<keyword evidence="1" id="KW-0488">Methylation</keyword>
<feature type="transmembrane region" description="Helical" evidence="2">
    <location>
        <begin position="16"/>
        <end position="42"/>
    </location>
</feature>
<gene>
    <name evidence="3" type="ORF">Cflav_PD0597</name>
</gene>
<dbReference type="AlphaFoldDB" id="B9XRH6"/>
<dbReference type="InterPro" id="IPR000983">
    <property type="entry name" value="Bac_GSPG_pilin"/>
</dbReference>
<organism evidence="3 4">
    <name type="scientific">Pedosphaera parvula (strain Ellin514)</name>
    <dbReference type="NCBI Taxonomy" id="320771"/>
    <lineage>
        <taxon>Bacteria</taxon>
        <taxon>Pseudomonadati</taxon>
        <taxon>Verrucomicrobiota</taxon>
        <taxon>Pedosphaerae</taxon>
        <taxon>Pedosphaerales</taxon>
        <taxon>Pedosphaeraceae</taxon>
        <taxon>Pedosphaera</taxon>
    </lineage>
</organism>
<dbReference type="GO" id="GO:0015628">
    <property type="term" value="P:protein secretion by the type II secretion system"/>
    <property type="evidence" value="ECO:0007669"/>
    <property type="project" value="InterPro"/>
</dbReference>
<dbReference type="EMBL" id="ABOX02000064">
    <property type="protein sequence ID" value="EEF57547.1"/>
    <property type="molecule type" value="Genomic_DNA"/>
</dbReference>
<proteinExistence type="predicted"/>
<keyword evidence="2" id="KW-0472">Membrane</keyword>
<dbReference type="PANTHER" id="PTHR30093">
    <property type="entry name" value="GENERAL SECRETION PATHWAY PROTEIN G"/>
    <property type="match status" value="1"/>
</dbReference>